<dbReference type="EMBL" id="JAENIO010000003">
    <property type="protein sequence ID" value="MBK1832838.1"/>
    <property type="molecule type" value="Genomic_DNA"/>
</dbReference>
<dbReference type="RefSeq" id="WP_200390274.1">
    <property type="nucleotide sequence ID" value="NZ_JAENIO010000003.1"/>
</dbReference>
<organism evidence="8 9">
    <name type="scientific">Roseibacillus ishigakijimensis</name>
    <dbReference type="NCBI Taxonomy" id="454146"/>
    <lineage>
        <taxon>Bacteria</taxon>
        <taxon>Pseudomonadati</taxon>
        <taxon>Verrucomicrobiota</taxon>
        <taxon>Verrucomicrobiia</taxon>
        <taxon>Verrucomicrobiales</taxon>
        <taxon>Verrucomicrobiaceae</taxon>
        <taxon>Roseibacillus</taxon>
    </lineage>
</organism>
<dbReference type="GO" id="GO:0046872">
    <property type="term" value="F:metal ion binding"/>
    <property type="evidence" value="ECO:0007669"/>
    <property type="project" value="UniProtKB-KW"/>
</dbReference>
<dbReference type="InterPro" id="IPR011042">
    <property type="entry name" value="6-blade_b-propeller_TolB-like"/>
</dbReference>
<dbReference type="GO" id="GO:0020037">
    <property type="term" value="F:heme binding"/>
    <property type="evidence" value="ECO:0007669"/>
    <property type="project" value="InterPro"/>
</dbReference>
<dbReference type="GO" id="GO:0009055">
    <property type="term" value="F:electron transfer activity"/>
    <property type="evidence" value="ECO:0007669"/>
    <property type="project" value="InterPro"/>
</dbReference>
<dbReference type="FunFam" id="2.120.10.30:FF:000110">
    <property type="entry name" value="Probable cytochrome c"/>
    <property type="match status" value="1"/>
</dbReference>
<feature type="region of interest" description="Disordered" evidence="5">
    <location>
        <begin position="352"/>
        <end position="392"/>
    </location>
</feature>
<dbReference type="InterPro" id="IPR029062">
    <property type="entry name" value="Class_I_gatase-like"/>
</dbReference>
<keyword evidence="6" id="KW-0732">Signal</keyword>
<dbReference type="SUPFAM" id="SSF50952">
    <property type="entry name" value="Soluble quinoprotein glucose dehydrogenase"/>
    <property type="match status" value="1"/>
</dbReference>
<dbReference type="InterPro" id="IPR036514">
    <property type="entry name" value="SGNH_hydro_sf"/>
</dbReference>
<feature type="compositionally biased region" description="Basic and acidic residues" evidence="5">
    <location>
        <begin position="364"/>
        <end position="382"/>
    </location>
</feature>
<dbReference type="SUPFAM" id="SSF48371">
    <property type="entry name" value="ARM repeat"/>
    <property type="match status" value="1"/>
</dbReference>
<dbReference type="Pfam" id="PF00034">
    <property type="entry name" value="Cytochrom_C"/>
    <property type="match status" value="1"/>
</dbReference>
<gene>
    <name evidence="8" type="ORF">JIN78_02090</name>
</gene>
<dbReference type="Proteomes" id="UP000604083">
    <property type="component" value="Unassembled WGS sequence"/>
</dbReference>
<reference evidence="8" key="1">
    <citation type="submission" date="2021-01" db="EMBL/GenBank/DDBJ databases">
        <title>Modified the classification status of verrucomicrobia.</title>
        <authorList>
            <person name="Feng X."/>
        </authorList>
    </citation>
    <scope>NUCLEOTIDE SEQUENCE</scope>
    <source>
        <strain evidence="8">KCTC 12986</strain>
    </source>
</reference>
<feature type="signal peptide" evidence="6">
    <location>
        <begin position="1"/>
        <end position="21"/>
    </location>
</feature>
<dbReference type="SUPFAM" id="SSF52266">
    <property type="entry name" value="SGNH hydrolase"/>
    <property type="match status" value="1"/>
</dbReference>
<evidence type="ECO:0000256" key="1">
    <source>
        <dbReference type="ARBA" id="ARBA00022617"/>
    </source>
</evidence>
<dbReference type="GO" id="GO:0016788">
    <property type="term" value="F:hydrolase activity, acting on ester bonds"/>
    <property type="evidence" value="ECO:0007669"/>
    <property type="project" value="UniProtKB-ARBA"/>
</dbReference>
<dbReference type="InterPro" id="IPR036909">
    <property type="entry name" value="Cyt_c-like_dom_sf"/>
</dbReference>
<dbReference type="SUPFAM" id="SSF46626">
    <property type="entry name" value="Cytochrome c"/>
    <property type="match status" value="1"/>
</dbReference>
<evidence type="ECO:0000256" key="3">
    <source>
        <dbReference type="ARBA" id="ARBA00023004"/>
    </source>
</evidence>
<evidence type="ECO:0000313" key="8">
    <source>
        <dbReference type="EMBL" id="MBK1832838.1"/>
    </source>
</evidence>
<dbReference type="CDD" id="cd01834">
    <property type="entry name" value="SGNH_hydrolase_like_2"/>
    <property type="match status" value="1"/>
</dbReference>
<dbReference type="Gene3D" id="3.40.50.880">
    <property type="match status" value="1"/>
</dbReference>
<evidence type="ECO:0000256" key="2">
    <source>
        <dbReference type="ARBA" id="ARBA00022723"/>
    </source>
</evidence>
<keyword evidence="2 4" id="KW-0479">Metal-binding</keyword>
<feature type="chain" id="PRO_5037220384" evidence="6">
    <location>
        <begin position="22"/>
        <end position="1441"/>
    </location>
</feature>
<dbReference type="InterPro" id="IPR055557">
    <property type="entry name" value="DUF7133"/>
</dbReference>
<dbReference type="Gene3D" id="1.25.10.10">
    <property type="entry name" value="Leucine-rich Repeat Variant"/>
    <property type="match status" value="1"/>
</dbReference>
<feature type="domain" description="Cytochrome c" evidence="7">
    <location>
        <begin position="1304"/>
        <end position="1401"/>
    </location>
</feature>
<dbReference type="SUPFAM" id="SSF52317">
    <property type="entry name" value="Class I glutamine amidotransferase-like"/>
    <property type="match status" value="1"/>
</dbReference>
<keyword evidence="1 4" id="KW-0349">Heme</keyword>
<dbReference type="InterPro" id="IPR009056">
    <property type="entry name" value="Cyt_c-like_dom"/>
</dbReference>
<dbReference type="Pfam" id="PF13472">
    <property type="entry name" value="Lipase_GDSL_2"/>
    <property type="match status" value="1"/>
</dbReference>
<dbReference type="InterPro" id="IPR011041">
    <property type="entry name" value="Quinoprot_gluc/sorb_DH_b-prop"/>
</dbReference>
<dbReference type="InterPro" id="IPR013428">
    <property type="entry name" value="Membrane-bound_put_N"/>
</dbReference>
<evidence type="ECO:0000259" key="7">
    <source>
        <dbReference type="PROSITE" id="PS51007"/>
    </source>
</evidence>
<keyword evidence="9" id="KW-1185">Reference proteome</keyword>
<proteinExistence type="predicted"/>
<dbReference type="Gene3D" id="1.10.760.10">
    <property type="entry name" value="Cytochrome c-like domain"/>
    <property type="match status" value="1"/>
</dbReference>
<dbReference type="InterPro" id="IPR016024">
    <property type="entry name" value="ARM-type_fold"/>
</dbReference>
<protein>
    <submittedName>
        <fullName evidence="8">Dehydrogenase</fullName>
    </submittedName>
</protein>
<dbReference type="PROSITE" id="PS51007">
    <property type="entry name" value="CYTC"/>
    <property type="match status" value="1"/>
</dbReference>
<evidence type="ECO:0000256" key="5">
    <source>
        <dbReference type="SAM" id="MobiDB-lite"/>
    </source>
</evidence>
<evidence type="ECO:0000256" key="4">
    <source>
        <dbReference type="PROSITE-ProRule" id="PRU00433"/>
    </source>
</evidence>
<dbReference type="PANTHER" id="PTHR33546:SF1">
    <property type="entry name" value="LARGE, MULTIFUNCTIONAL SECRETED PROTEIN"/>
    <property type="match status" value="1"/>
</dbReference>
<comment type="caution">
    <text evidence="8">The sequence shown here is derived from an EMBL/GenBank/DDBJ whole genome shotgun (WGS) entry which is preliminary data.</text>
</comment>
<evidence type="ECO:0000313" key="9">
    <source>
        <dbReference type="Proteomes" id="UP000604083"/>
    </source>
</evidence>
<dbReference type="Gene3D" id="3.40.50.1110">
    <property type="entry name" value="SGNH hydrolase"/>
    <property type="match status" value="1"/>
</dbReference>
<keyword evidence="3 4" id="KW-0408">Iron</keyword>
<dbReference type="InterPro" id="IPR011989">
    <property type="entry name" value="ARM-like"/>
</dbReference>
<dbReference type="NCBIfam" id="TIGR02604">
    <property type="entry name" value="Piru_Ver_Nterm"/>
    <property type="match status" value="1"/>
</dbReference>
<evidence type="ECO:0000256" key="6">
    <source>
        <dbReference type="SAM" id="SignalP"/>
    </source>
</evidence>
<name>A0A934RL42_9BACT</name>
<sequence length="1441" mass="161029">MKLLRQTTILIVSGLCPALWADDLTLHFEGNPDLPGQNKHVVLISGDEEYRSEESCPMLAKILSKRYGFQTTVLFAVNPEGNFIDNQYQKNIPGMEAVSDAEVVVIGTRFRDLPEVQLQPLADYLNEGKPIIGFRTSTHAFRTKSTTGNIEWNNFGPNFMGEGWVNHYGKHKVQGARSEVHSEAAAEHVVMNGVGPIFAESDVYGINAVNDDNATILLDGIVTESLQPDSQDVTGKEPQPAAWLREYTTPNGGKGQAFCSTFGSSCDFDDEDLRRLFVNVIFHFAGLDVPEMADVSYIDPFQPSAYKNHGNSNYYKKLDLKPADYGYGHSPVTGPELTTLVKVESATTEKGQPAVVSTVTPVEEQQKERKRPEYKQPKELGDARGTTSLPLTPEKGETIVFLGNALPERMEHFGYFETLLHENFADKNITFRNMGKPAYTPAFRPEAGQPDPWAFPGAQKFRPEIKKHFGKGHYPKPDDWLTILGADTIVAFFGFNESFDGPEGVENFRNELAAFVDHTVSRAYNLETAPKLVLATPIAMEQNPNYALPDAAARNEVLALYAEAVKAVAEEKRVGFVDLFTPTKKWFEKADGSLTLNGIHLSGEGYQKLAPVLFKDLFGQEAKSSEGNETLRQAIYDKSWFWRNDYRMLNGVHAYGQRWAPYGNFNYPEEIEKIRQMTVLRDENVWAIAQGKASTLEVDDSVTRPLSEVETNYKPSEKNGSPNYLAEEAALEKFTLPEGYDVSVFATEAEFPNLGNPAQMRFDNRGRLWVSTVKSYPHYQPGGPMPNDMLLIYEDTDGDGRADKETVFADGLHIPIGFEFADDGGVYISEEPYLTVHYDDDGDDRADRKVYILDGFDPHDTHHAISAFDTDHGGGLFMCEGRFLHSQVETPYGPERMTDGGAWRFDPHSWKVERVLQRDVSNPWGVAHDEYGQSFLNDASGGAQFWMLGYSVKMPHAAEIPNIGKFNYEHHARPTSGSEFLHSRHFPEEVQGDYLYANTIGFLGIKQYDVIEDNAEIKGKHRQDLIVSSDGNFRPCDLEVAPDGSLYFIDWHNALIGHMQHSARDPLRNSDYGRIYRITYPERDLVEPPQVAGASIEQLFENMKLPELNARKRSHLELRQHEAGDVIAAAKKFAADNAGDERLVLEALWATWGQQQPDVDLLQKSLAASDHRVRSAAVRVVRHCLHLLEAPEQYLLTAAGDEHARVRLEALSAATWLGGEAGAKILLAVASEPTEKWIRNSLNSAMLTLGEEVKSLLEGGDYELSIDQGQLLARKLSTVEEKKSDLSPKALAGMNQKQRQAFRKVYELGESIFHKEGSCVTCHQENGQGLENIYPPLVDSVWVTGDKERLTKLVLHGLYGKITVNGKVYDPAKGVPPMTAVGAMYNDEEVAAALTFVRNSWGNVAEAITPAEVKEVREANKERTQFWTPEELLKDHPLEKE</sequence>
<dbReference type="PANTHER" id="PTHR33546">
    <property type="entry name" value="LARGE, MULTIFUNCTIONAL SECRETED PROTEIN-RELATED"/>
    <property type="match status" value="1"/>
</dbReference>
<accession>A0A934RL42</accession>
<dbReference type="InterPro" id="IPR013830">
    <property type="entry name" value="SGNH_hydro"/>
</dbReference>
<dbReference type="Pfam" id="PF23500">
    <property type="entry name" value="DUF7133"/>
    <property type="match status" value="1"/>
</dbReference>
<dbReference type="Gene3D" id="2.120.10.30">
    <property type="entry name" value="TolB, C-terminal domain"/>
    <property type="match status" value="1"/>
</dbReference>